<sequence>MFGRWPVVRSTLLLAGVLTASLLIVAVFIAVGVSSADAPTWDGFAASGLAVGGIGGAVAFAVASLMGIDAPGSFVEETVDRRAVSRTITGALVLGGVYALAAWAMGLAVGPTSPGKPPQPTRTCP</sequence>
<keyword evidence="1" id="KW-1133">Transmembrane helix</keyword>
<feature type="transmembrane region" description="Helical" evidence="1">
    <location>
        <begin position="88"/>
        <end position="109"/>
    </location>
</feature>
<feature type="transmembrane region" description="Helical" evidence="1">
    <location>
        <begin position="12"/>
        <end position="33"/>
    </location>
</feature>
<dbReference type="Gene3D" id="1.20.1740.10">
    <property type="entry name" value="Amino acid/polyamine transporter I"/>
    <property type="match status" value="1"/>
</dbReference>
<keyword evidence="1" id="KW-0472">Membrane</keyword>
<gene>
    <name evidence="2" type="ORF">ENC19_24895</name>
</gene>
<proteinExistence type="predicted"/>
<feature type="transmembrane region" description="Helical" evidence="1">
    <location>
        <begin position="45"/>
        <end position="68"/>
    </location>
</feature>
<protein>
    <submittedName>
        <fullName evidence="2">Uncharacterized protein</fullName>
    </submittedName>
</protein>
<name>A0A6M1LBJ7_9ACTN</name>
<evidence type="ECO:0000256" key="1">
    <source>
        <dbReference type="SAM" id="Phobius"/>
    </source>
</evidence>
<dbReference type="RefSeq" id="WP_164449484.1">
    <property type="nucleotide sequence ID" value="NZ_SAIY01000010.1"/>
</dbReference>
<accession>A0A6M1LBJ7</accession>
<dbReference type="AlphaFoldDB" id="A0A6M1LBJ7"/>
<organism evidence="2 3">
    <name type="scientific">Verrucosispora sioxanthis</name>
    <dbReference type="NCBI Taxonomy" id="2499994"/>
    <lineage>
        <taxon>Bacteria</taxon>
        <taxon>Bacillati</taxon>
        <taxon>Actinomycetota</taxon>
        <taxon>Actinomycetes</taxon>
        <taxon>Micromonosporales</taxon>
        <taxon>Micromonosporaceae</taxon>
        <taxon>Micromonospora</taxon>
    </lineage>
</organism>
<keyword evidence="3" id="KW-1185">Reference proteome</keyword>
<dbReference type="EMBL" id="SAIY01000010">
    <property type="protein sequence ID" value="NGM15640.1"/>
    <property type="molecule type" value="Genomic_DNA"/>
</dbReference>
<reference evidence="2 3" key="1">
    <citation type="submission" date="2020-02" db="EMBL/GenBank/DDBJ databases">
        <title>Draft Genome Sequence of Verrucosispora sp. Strain CWR15, Isolated from Gulf of Mexico Sponge.</title>
        <authorList>
            <person name="Kennedy S.J."/>
            <person name="Cella E."/>
            <person name="Azarian T."/>
            <person name="Baker B.J."/>
            <person name="Shaw L.N."/>
        </authorList>
    </citation>
    <scope>NUCLEOTIDE SEQUENCE [LARGE SCALE GENOMIC DNA]</scope>
    <source>
        <strain evidence="2 3">CWR15</strain>
    </source>
</reference>
<evidence type="ECO:0000313" key="3">
    <source>
        <dbReference type="Proteomes" id="UP000478148"/>
    </source>
</evidence>
<evidence type="ECO:0000313" key="2">
    <source>
        <dbReference type="EMBL" id="NGM15640.1"/>
    </source>
</evidence>
<keyword evidence="1" id="KW-0812">Transmembrane</keyword>
<comment type="caution">
    <text evidence="2">The sequence shown here is derived from an EMBL/GenBank/DDBJ whole genome shotgun (WGS) entry which is preliminary data.</text>
</comment>
<dbReference type="Proteomes" id="UP000478148">
    <property type="component" value="Unassembled WGS sequence"/>
</dbReference>